<dbReference type="Pfam" id="PF08448">
    <property type="entry name" value="PAS_4"/>
    <property type="match status" value="1"/>
</dbReference>
<dbReference type="Gene3D" id="3.40.50.2300">
    <property type="match status" value="1"/>
</dbReference>
<name>A0A6V8N8B5_9BACT</name>
<comment type="catalytic activity">
    <reaction evidence="1">
        <text>ATP + protein L-histidine = ADP + protein N-phospho-L-histidine.</text>
        <dbReference type="EC" id="2.7.13.3"/>
    </reaction>
</comment>
<dbReference type="InterPro" id="IPR000014">
    <property type="entry name" value="PAS"/>
</dbReference>
<dbReference type="SUPFAM" id="SSF47384">
    <property type="entry name" value="Homodimeric domain of signal transducing histidine kinase"/>
    <property type="match status" value="1"/>
</dbReference>
<feature type="domain" description="Response regulatory" evidence="16">
    <location>
        <begin position="548"/>
        <end position="666"/>
    </location>
</feature>
<dbReference type="NCBIfam" id="TIGR00229">
    <property type="entry name" value="sensory_box"/>
    <property type="match status" value="2"/>
</dbReference>
<dbReference type="SUPFAM" id="SSF52172">
    <property type="entry name" value="CheY-like"/>
    <property type="match status" value="1"/>
</dbReference>
<dbReference type="CDD" id="cd00082">
    <property type="entry name" value="HisKA"/>
    <property type="match status" value="1"/>
</dbReference>
<comment type="caution">
    <text evidence="19">The sequence shown here is derived from an EMBL/GenBank/DDBJ whole genome shotgun (WGS) entry which is preliminary data.</text>
</comment>
<dbReference type="Pfam" id="PF02518">
    <property type="entry name" value="HATPase_c"/>
    <property type="match status" value="1"/>
</dbReference>
<dbReference type="AlphaFoldDB" id="A0A6V8N8B5"/>
<keyword evidence="7" id="KW-0547">Nucleotide-binding</keyword>
<keyword evidence="20" id="KW-1185">Reference proteome</keyword>
<dbReference type="InterPro" id="IPR001610">
    <property type="entry name" value="PAC"/>
</dbReference>
<evidence type="ECO:0000256" key="1">
    <source>
        <dbReference type="ARBA" id="ARBA00000085"/>
    </source>
</evidence>
<dbReference type="PRINTS" id="PR00344">
    <property type="entry name" value="BCTRLSENSOR"/>
</dbReference>
<dbReference type="GO" id="GO:0006355">
    <property type="term" value="P:regulation of DNA-templated transcription"/>
    <property type="evidence" value="ECO:0007669"/>
    <property type="project" value="InterPro"/>
</dbReference>
<sequence>MSPASKPSPTAATAQARQVQSQKNLEESEARFRTVVDSVQVAIFINHQGNIAYANPAALTLFGAVDADQVLGRSPFDFVHPDGHAVMQERIERLLREGSIEPNENRIRRLSGEVREVEVAALRIEDHGEPAIMVMMHDITERKKGEAALKESEELFRTLADAIPQLCWMANGDGWIFWYNKRWYEYTGTTPEQMAGWGWQSVHDPQALPEVMTRWQESIASGETFDMVFPLRGADGVFRPFLTRILPVRDAQGKVTRWFGSNTDITEQRDREAQLHEAKLAAEAATRAKSRFLANMSHELRTPMTGVLGMLDLVLLGKLEDEQREQLAMAQNSAKSLLRILNDILDLTKIESGKLSIDRYPFSVRGCLEHTLHLLLPVARSKGLELRLELADTLPETLLGDQVRLSQVLTNLAGNALKFTEKGSVVLAASCGARLPDGRQEILFRVTDTGIGIPEGKRDLLFMEFSQLDDSHTRRYGGMGLGLAISKEIVGRMGGKIGCESRVGEGSTFFCSIPFEIAAAAAAAADGEPAGEPGPLDALPGGQTVKARILVVEDDPIICAMLQKLLRMSGYQSELAGNGIQALGLWRKGGFDVILMDVQMPGMDGFEATAAIRREEAEQGGHIPIIAMTAHTLKEDEQRCLEAGMDRYLPKPINFFQCRSMIAELLEAKAK</sequence>
<evidence type="ECO:0000256" key="4">
    <source>
        <dbReference type="ARBA" id="ARBA00022490"/>
    </source>
</evidence>
<feature type="domain" description="PAC" evidence="18">
    <location>
        <begin position="225"/>
        <end position="277"/>
    </location>
</feature>
<comment type="subcellular location">
    <subcellularLocation>
        <location evidence="2">Cytoplasm</location>
    </subcellularLocation>
</comment>
<dbReference type="FunFam" id="3.30.450.20:FF:000099">
    <property type="entry name" value="Sensory box sensor histidine kinase"/>
    <property type="match status" value="1"/>
</dbReference>
<feature type="region of interest" description="Disordered" evidence="14">
    <location>
        <begin position="1"/>
        <end position="24"/>
    </location>
</feature>
<dbReference type="FunFam" id="1.10.287.130:FF:000002">
    <property type="entry name" value="Two-component osmosensing histidine kinase"/>
    <property type="match status" value="1"/>
</dbReference>
<dbReference type="FunFam" id="3.30.565.10:FF:000010">
    <property type="entry name" value="Sensor histidine kinase RcsC"/>
    <property type="match status" value="1"/>
</dbReference>
<evidence type="ECO:0000256" key="11">
    <source>
        <dbReference type="ARBA" id="ARBA00064003"/>
    </source>
</evidence>
<evidence type="ECO:0000256" key="14">
    <source>
        <dbReference type="SAM" id="MobiDB-lite"/>
    </source>
</evidence>
<dbReference type="InterPro" id="IPR013656">
    <property type="entry name" value="PAS_4"/>
</dbReference>
<dbReference type="InterPro" id="IPR004358">
    <property type="entry name" value="Sig_transdc_His_kin-like_C"/>
</dbReference>
<dbReference type="Pfam" id="PF00512">
    <property type="entry name" value="HisKA"/>
    <property type="match status" value="1"/>
</dbReference>
<evidence type="ECO:0000259" key="17">
    <source>
        <dbReference type="PROSITE" id="PS50112"/>
    </source>
</evidence>
<dbReference type="SMART" id="SM00388">
    <property type="entry name" value="HisKA"/>
    <property type="match status" value="1"/>
</dbReference>
<dbReference type="PROSITE" id="PS50112">
    <property type="entry name" value="PAS"/>
    <property type="match status" value="2"/>
</dbReference>
<dbReference type="InterPro" id="IPR035965">
    <property type="entry name" value="PAS-like_dom_sf"/>
</dbReference>
<keyword evidence="6" id="KW-0808">Transferase</keyword>
<dbReference type="EC" id="2.7.13.3" evidence="3"/>
<feature type="domain" description="PAS" evidence="17">
    <location>
        <begin position="28"/>
        <end position="98"/>
    </location>
</feature>
<evidence type="ECO:0000256" key="7">
    <source>
        <dbReference type="ARBA" id="ARBA00022741"/>
    </source>
</evidence>
<keyword evidence="9" id="KW-0067">ATP-binding</keyword>
<dbReference type="InterPro" id="IPR001789">
    <property type="entry name" value="Sig_transdc_resp-reg_receiver"/>
</dbReference>
<dbReference type="CDD" id="cd17546">
    <property type="entry name" value="REC_hyHK_CKI1_RcsC-like"/>
    <property type="match status" value="1"/>
</dbReference>
<evidence type="ECO:0000313" key="20">
    <source>
        <dbReference type="Proteomes" id="UP000587586"/>
    </source>
</evidence>
<evidence type="ECO:0000256" key="3">
    <source>
        <dbReference type="ARBA" id="ARBA00012438"/>
    </source>
</evidence>
<dbReference type="GO" id="GO:0005737">
    <property type="term" value="C:cytoplasm"/>
    <property type="evidence" value="ECO:0007669"/>
    <property type="project" value="UniProtKB-SubCell"/>
</dbReference>
<dbReference type="SMART" id="SM00448">
    <property type="entry name" value="REC"/>
    <property type="match status" value="1"/>
</dbReference>
<dbReference type="Pfam" id="PF00989">
    <property type="entry name" value="PAS"/>
    <property type="match status" value="1"/>
</dbReference>
<evidence type="ECO:0000259" key="16">
    <source>
        <dbReference type="PROSITE" id="PS50110"/>
    </source>
</evidence>
<dbReference type="PROSITE" id="PS50109">
    <property type="entry name" value="HIS_KIN"/>
    <property type="match status" value="1"/>
</dbReference>
<dbReference type="RefSeq" id="WP_183360533.1">
    <property type="nucleotide sequence ID" value="NZ_BLXZ01000003.1"/>
</dbReference>
<dbReference type="Gene3D" id="1.10.287.130">
    <property type="match status" value="1"/>
</dbReference>
<dbReference type="InterPro" id="IPR003661">
    <property type="entry name" value="HisK_dim/P_dom"/>
</dbReference>
<dbReference type="PANTHER" id="PTHR45339">
    <property type="entry name" value="HYBRID SIGNAL TRANSDUCTION HISTIDINE KINASE J"/>
    <property type="match status" value="1"/>
</dbReference>
<evidence type="ECO:0000256" key="5">
    <source>
        <dbReference type="ARBA" id="ARBA00022553"/>
    </source>
</evidence>
<dbReference type="GO" id="GO:0000155">
    <property type="term" value="F:phosphorelay sensor kinase activity"/>
    <property type="evidence" value="ECO:0007669"/>
    <property type="project" value="InterPro"/>
</dbReference>
<protein>
    <recommendedName>
        <fullName evidence="12">Sensory/regulatory protein RpfC</fullName>
        <ecNumber evidence="3">2.7.13.3</ecNumber>
    </recommendedName>
</protein>
<accession>A0A6V8N8B5</accession>
<evidence type="ECO:0000259" key="18">
    <source>
        <dbReference type="PROSITE" id="PS50113"/>
    </source>
</evidence>
<dbReference type="PROSITE" id="PS50110">
    <property type="entry name" value="RESPONSE_REGULATORY"/>
    <property type="match status" value="1"/>
</dbReference>
<organism evidence="19 20">
    <name type="scientific">Geomonas limicola</name>
    <dbReference type="NCBI Taxonomy" id="2740186"/>
    <lineage>
        <taxon>Bacteria</taxon>
        <taxon>Pseudomonadati</taxon>
        <taxon>Thermodesulfobacteriota</taxon>
        <taxon>Desulfuromonadia</taxon>
        <taxon>Geobacterales</taxon>
        <taxon>Geobacteraceae</taxon>
        <taxon>Geomonas</taxon>
    </lineage>
</organism>
<feature type="domain" description="Histidine kinase" evidence="15">
    <location>
        <begin position="295"/>
        <end position="517"/>
    </location>
</feature>
<feature type="compositionally biased region" description="Low complexity" evidence="14">
    <location>
        <begin position="1"/>
        <end position="16"/>
    </location>
</feature>
<evidence type="ECO:0000256" key="9">
    <source>
        <dbReference type="ARBA" id="ARBA00022840"/>
    </source>
</evidence>
<dbReference type="PROSITE" id="PS50113">
    <property type="entry name" value="PAC"/>
    <property type="match status" value="2"/>
</dbReference>
<dbReference type="SUPFAM" id="SSF55874">
    <property type="entry name" value="ATPase domain of HSP90 chaperone/DNA topoisomerase II/histidine kinase"/>
    <property type="match status" value="1"/>
</dbReference>
<proteinExistence type="predicted"/>
<keyword evidence="5 13" id="KW-0597">Phosphoprotein</keyword>
<evidence type="ECO:0000256" key="10">
    <source>
        <dbReference type="ARBA" id="ARBA00023012"/>
    </source>
</evidence>
<evidence type="ECO:0000256" key="13">
    <source>
        <dbReference type="PROSITE-ProRule" id="PRU00169"/>
    </source>
</evidence>
<evidence type="ECO:0000256" key="12">
    <source>
        <dbReference type="ARBA" id="ARBA00068150"/>
    </source>
</evidence>
<dbReference type="InterPro" id="IPR036890">
    <property type="entry name" value="HATPase_C_sf"/>
</dbReference>
<reference evidence="20" key="1">
    <citation type="submission" date="2020-06" db="EMBL/GenBank/DDBJ databases">
        <title>Draft genomic sequecing of Geomonas sp. Red745.</title>
        <authorList>
            <person name="Itoh H."/>
            <person name="Xu Z.X."/>
            <person name="Ushijima N."/>
            <person name="Masuda Y."/>
            <person name="Shiratori Y."/>
            <person name="Senoo K."/>
        </authorList>
    </citation>
    <scope>NUCLEOTIDE SEQUENCE [LARGE SCALE GENOMIC DNA]</scope>
    <source>
        <strain evidence="20">Red745</strain>
    </source>
</reference>
<keyword evidence="10" id="KW-0902">Two-component regulatory system</keyword>
<comment type="subunit">
    <text evidence="11">At low DSF concentrations, interacts with RpfF.</text>
</comment>
<dbReference type="Proteomes" id="UP000587586">
    <property type="component" value="Unassembled WGS sequence"/>
</dbReference>
<dbReference type="GO" id="GO:0005524">
    <property type="term" value="F:ATP binding"/>
    <property type="evidence" value="ECO:0007669"/>
    <property type="project" value="UniProtKB-KW"/>
</dbReference>
<dbReference type="InterPro" id="IPR000700">
    <property type="entry name" value="PAS-assoc_C"/>
</dbReference>
<evidence type="ECO:0000259" key="15">
    <source>
        <dbReference type="PROSITE" id="PS50109"/>
    </source>
</evidence>
<gene>
    <name evidence="19" type="ORF">GMLC_15860</name>
</gene>
<dbReference type="SMART" id="SM00387">
    <property type="entry name" value="HATPase_c"/>
    <property type="match status" value="1"/>
</dbReference>
<dbReference type="InterPro" id="IPR036097">
    <property type="entry name" value="HisK_dim/P_sf"/>
</dbReference>
<feature type="modified residue" description="4-aspartylphosphate" evidence="13">
    <location>
        <position position="597"/>
    </location>
</feature>
<dbReference type="CDD" id="cd16922">
    <property type="entry name" value="HATPase_EvgS-ArcB-TorS-like"/>
    <property type="match status" value="1"/>
</dbReference>
<dbReference type="CDD" id="cd00130">
    <property type="entry name" value="PAS"/>
    <property type="match status" value="2"/>
</dbReference>
<keyword evidence="8" id="KW-0418">Kinase</keyword>
<dbReference type="Gene3D" id="3.30.565.10">
    <property type="entry name" value="Histidine kinase-like ATPase, C-terminal domain"/>
    <property type="match status" value="1"/>
</dbReference>
<keyword evidence="4" id="KW-0963">Cytoplasm</keyword>
<evidence type="ECO:0000256" key="2">
    <source>
        <dbReference type="ARBA" id="ARBA00004496"/>
    </source>
</evidence>
<dbReference type="SMART" id="SM00091">
    <property type="entry name" value="PAS"/>
    <property type="match status" value="2"/>
</dbReference>
<dbReference type="EMBL" id="BLXZ01000003">
    <property type="protein sequence ID" value="GFO68007.1"/>
    <property type="molecule type" value="Genomic_DNA"/>
</dbReference>
<evidence type="ECO:0000313" key="19">
    <source>
        <dbReference type="EMBL" id="GFO68007.1"/>
    </source>
</evidence>
<feature type="domain" description="PAC" evidence="18">
    <location>
        <begin position="101"/>
        <end position="151"/>
    </location>
</feature>
<dbReference type="InterPro" id="IPR011006">
    <property type="entry name" value="CheY-like_superfamily"/>
</dbReference>
<evidence type="ECO:0000256" key="6">
    <source>
        <dbReference type="ARBA" id="ARBA00022679"/>
    </source>
</evidence>
<dbReference type="PANTHER" id="PTHR45339:SF3">
    <property type="entry name" value="HISTIDINE KINASE"/>
    <property type="match status" value="1"/>
</dbReference>
<feature type="domain" description="PAS" evidence="17">
    <location>
        <begin position="152"/>
        <end position="222"/>
    </location>
</feature>
<dbReference type="GO" id="GO:0032991">
    <property type="term" value="C:protein-containing complex"/>
    <property type="evidence" value="ECO:0007669"/>
    <property type="project" value="UniProtKB-ARBA"/>
</dbReference>
<dbReference type="Pfam" id="PF00072">
    <property type="entry name" value="Response_reg"/>
    <property type="match status" value="1"/>
</dbReference>
<evidence type="ECO:0000256" key="8">
    <source>
        <dbReference type="ARBA" id="ARBA00022777"/>
    </source>
</evidence>
<dbReference type="SMART" id="SM00086">
    <property type="entry name" value="PAC"/>
    <property type="match status" value="2"/>
</dbReference>
<dbReference type="InterPro" id="IPR005467">
    <property type="entry name" value="His_kinase_dom"/>
</dbReference>
<dbReference type="Gene3D" id="3.30.450.20">
    <property type="entry name" value="PAS domain"/>
    <property type="match status" value="2"/>
</dbReference>
<dbReference type="InterPro" id="IPR003594">
    <property type="entry name" value="HATPase_dom"/>
</dbReference>
<dbReference type="SUPFAM" id="SSF55785">
    <property type="entry name" value="PYP-like sensor domain (PAS domain)"/>
    <property type="match status" value="2"/>
</dbReference>
<dbReference type="InterPro" id="IPR013767">
    <property type="entry name" value="PAS_fold"/>
</dbReference>